<reference evidence="3 4" key="1">
    <citation type="submission" date="2017-05" db="EMBL/GenBank/DDBJ databases">
        <authorList>
            <person name="Song R."/>
            <person name="Chenine A.L."/>
            <person name="Ruprecht R.M."/>
        </authorList>
    </citation>
    <scope>NUCLEOTIDE SEQUENCE [LARGE SCALE GENOMIC DNA]</scope>
    <source>
        <strain evidence="3 4">CECT 8899</strain>
    </source>
</reference>
<sequence>MTRFLTTAATALVLGTAAYADGHTSAFSDMTFDVETNLNASELIGMRVYASEADINNTIAADGETEWDDIGEINEIILTRSGEVQSVIVGVGGFLGIGEKDVSVNMSEIQFVNEEGDSDDFFLVINASTAGVEDAPAYERTALGAEMDDQMTDEEMAAELDTDMSEEMDTEMDQMEADARPMLTRPDIERDGFQTAVVEDLNTEDLTGARVYGVGDEDVGEISELLLTADGKLDRAVIDVGGFLGIGEHPVAVTLDELNIMRADGDGHFRVYIDASQEALEQQPAYEG</sequence>
<dbReference type="SUPFAM" id="SSF50346">
    <property type="entry name" value="PRC-barrel domain"/>
    <property type="match status" value="2"/>
</dbReference>
<dbReference type="Gene3D" id="2.30.30.240">
    <property type="entry name" value="PRC-barrel domain"/>
    <property type="match status" value="2"/>
</dbReference>
<keyword evidence="4" id="KW-1185">Reference proteome</keyword>
<proteinExistence type="predicted"/>
<dbReference type="PANTHER" id="PTHR36505">
    <property type="entry name" value="BLR1072 PROTEIN"/>
    <property type="match status" value="1"/>
</dbReference>
<feature type="signal peptide" evidence="1">
    <location>
        <begin position="1"/>
        <end position="20"/>
    </location>
</feature>
<organism evidence="3 4">
    <name type="scientific">Flavimaricola marinus</name>
    <dbReference type="NCBI Taxonomy" id="1819565"/>
    <lineage>
        <taxon>Bacteria</taxon>
        <taxon>Pseudomonadati</taxon>
        <taxon>Pseudomonadota</taxon>
        <taxon>Alphaproteobacteria</taxon>
        <taxon>Rhodobacterales</taxon>
        <taxon>Paracoccaceae</taxon>
        <taxon>Flavimaricola</taxon>
    </lineage>
</organism>
<dbReference type="AlphaFoldDB" id="A0A238LB84"/>
<dbReference type="EMBL" id="FXZK01000001">
    <property type="protein sequence ID" value="SMY06939.1"/>
    <property type="molecule type" value="Genomic_DNA"/>
</dbReference>
<gene>
    <name evidence="3" type="ORF">LOM8899_01069</name>
</gene>
<evidence type="ECO:0000313" key="3">
    <source>
        <dbReference type="EMBL" id="SMY06939.1"/>
    </source>
</evidence>
<evidence type="ECO:0000313" key="4">
    <source>
        <dbReference type="Proteomes" id="UP000201613"/>
    </source>
</evidence>
<protein>
    <submittedName>
        <fullName evidence="3">PRC-barrel domain protein</fullName>
    </submittedName>
</protein>
<feature type="domain" description="PRC-barrel" evidence="2">
    <location>
        <begin position="204"/>
        <end position="260"/>
    </location>
</feature>
<keyword evidence="1" id="KW-0732">Signal</keyword>
<evidence type="ECO:0000259" key="2">
    <source>
        <dbReference type="Pfam" id="PF05239"/>
    </source>
</evidence>
<dbReference type="InterPro" id="IPR011033">
    <property type="entry name" value="PRC_barrel-like_sf"/>
</dbReference>
<dbReference type="Pfam" id="PF05239">
    <property type="entry name" value="PRC"/>
    <property type="match status" value="2"/>
</dbReference>
<name>A0A238LB84_9RHOB</name>
<dbReference type="OrthoDB" id="7876889at2"/>
<feature type="domain" description="PRC-barrel" evidence="2">
    <location>
        <begin position="37"/>
        <end position="117"/>
    </location>
</feature>
<feature type="chain" id="PRO_5012940981" evidence="1">
    <location>
        <begin position="21"/>
        <end position="288"/>
    </location>
</feature>
<dbReference type="RefSeq" id="WP_093991052.1">
    <property type="nucleotide sequence ID" value="NZ_FXZK01000001.1"/>
</dbReference>
<dbReference type="Proteomes" id="UP000201613">
    <property type="component" value="Unassembled WGS sequence"/>
</dbReference>
<evidence type="ECO:0000256" key="1">
    <source>
        <dbReference type="SAM" id="SignalP"/>
    </source>
</evidence>
<accession>A0A238LB84</accession>
<dbReference type="InterPro" id="IPR027275">
    <property type="entry name" value="PRC-brl_dom"/>
</dbReference>
<dbReference type="PANTHER" id="PTHR36505:SF1">
    <property type="entry name" value="BLR1072 PROTEIN"/>
    <property type="match status" value="1"/>
</dbReference>